<protein>
    <submittedName>
        <fullName evidence="2">Uncharacterized protein</fullName>
    </submittedName>
</protein>
<gene>
    <name evidence="2" type="ORF">NDU88_002220</name>
</gene>
<reference evidence="2" key="1">
    <citation type="journal article" date="2022" name="bioRxiv">
        <title>Sequencing and chromosome-scale assembly of the giantPleurodeles waltlgenome.</title>
        <authorList>
            <person name="Brown T."/>
            <person name="Elewa A."/>
            <person name="Iarovenko S."/>
            <person name="Subramanian E."/>
            <person name="Araus A.J."/>
            <person name="Petzold A."/>
            <person name="Susuki M."/>
            <person name="Suzuki K.-i.T."/>
            <person name="Hayashi T."/>
            <person name="Toyoda A."/>
            <person name="Oliveira C."/>
            <person name="Osipova E."/>
            <person name="Leigh N.D."/>
            <person name="Simon A."/>
            <person name="Yun M.H."/>
        </authorList>
    </citation>
    <scope>NUCLEOTIDE SEQUENCE</scope>
    <source>
        <strain evidence="2">20211129_DDA</strain>
        <tissue evidence="2">Liver</tissue>
    </source>
</reference>
<feature type="region of interest" description="Disordered" evidence="1">
    <location>
        <begin position="1"/>
        <end position="74"/>
    </location>
</feature>
<feature type="compositionally biased region" description="Basic and acidic residues" evidence="1">
    <location>
        <begin position="62"/>
        <end position="71"/>
    </location>
</feature>
<accession>A0AAV7M7I6</accession>
<feature type="compositionally biased region" description="Basic and acidic residues" evidence="1">
    <location>
        <begin position="1"/>
        <end position="11"/>
    </location>
</feature>
<comment type="caution">
    <text evidence="2">The sequence shown here is derived from an EMBL/GenBank/DDBJ whole genome shotgun (WGS) entry which is preliminary data.</text>
</comment>
<evidence type="ECO:0000313" key="2">
    <source>
        <dbReference type="EMBL" id="KAJ1097093.1"/>
    </source>
</evidence>
<dbReference type="EMBL" id="JANPWB010000014">
    <property type="protein sequence ID" value="KAJ1097093.1"/>
    <property type="molecule type" value="Genomic_DNA"/>
</dbReference>
<dbReference type="AlphaFoldDB" id="A0AAV7M7I6"/>
<keyword evidence="3" id="KW-1185">Reference proteome</keyword>
<evidence type="ECO:0000313" key="3">
    <source>
        <dbReference type="Proteomes" id="UP001066276"/>
    </source>
</evidence>
<evidence type="ECO:0000256" key="1">
    <source>
        <dbReference type="SAM" id="MobiDB-lite"/>
    </source>
</evidence>
<dbReference type="Proteomes" id="UP001066276">
    <property type="component" value="Chromosome 10"/>
</dbReference>
<proteinExistence type="predicted"/>
<organism evidence="2 3">
    <name type="scientific">Pleurodeles waltl</name>
    <name type="common">Iberian ribbed newt</name>
    <dbReference type="NCBI Taxonomy" id="8319"/>
    <lineage>
        <taxon>Eukaryota</taxon>
        <taxon>Metazoa</taxon>
        <taxon>Chordata</taxon>
        <taxon>Craniata</taxon>
        <taxon>Vertebrata</taxon>
        <taxon>Euteleostomi</taxon>
        <taxon>Amphibia</taxon>
        <taxon>Batrachia</taxon>
        <taxon>Caudata</taxon>
        <taxon>Salamandroidea</taxon>
        <taxon>Salamandridae</taxon>
        <taxon>Pleurodelinae</taxon>
        <taxon>Pleurodeles</taxon>
    </lineage>
</organism>
<sequence length="146" mass="16308">MHGGKTPEGRTKSKMAGPGETRCGPGGRRRAPEWRESRPVSDERRPNTGDCLAGPDGRLRRRGETPERESRTGVAAVTTRFGDIRLVDRRWRQTANLGPWVEERERHPRAGRILGVPLEGISGDKILHGNISNWGCPAERIRGRED</sequence>
<name>A0AAV7M7I6_PLEWA</name>
<feature type="compositionally biased region" description="Basic and acidic residues" evidence="1">
    <location>
        <begin position="30"/>
        <end position="47"/>
    </location>
</feature>